<proteinExistence type="predicted"/>
<sequence length="296" mass="33193">MFLALGLLVVGLVGAMLLAVGAASRPSATAPVSSAPATAPVSRPANSYPPAKLARACRTASTKMLARLDRTFRAVVRPPFVVIGNLPAARLEQIAAGSVVRPAQAMWRSYFRRRPTDVITVLLFRDGKSYRRWAKKLFADTDVPHFGYYRQSNRTMVMDIATGTGTLVHELTHALIAYDFPAVPDWFNEGLGSLHEQCYVRPDGIVGAVNWRLPALQKAIRDGQLRPLADLLTRKDFYGTQRGMNYAQGRYFVMYMQKRKLLRKFYRSFHARAGRDAVKAVEEVFDRDLKQIEPDF</sequence>
<accession>A0A0F8XEN4</accession>
<feature type="non-terminal residue" evidence="2">
    <location>
        <position position="296"/>
    </location>
</feature>
<dbReference type="AlphaFoldDB" id="A0A0F8XEN4"/>
<organism evidence="2">
    <name type="scientific">marine sediment metagenome</name>
    <dbReference type="NCBI Taxonomy" id="412755"/>
    <lineage>
        <taxon>unclassified sequences</taxon>
        <taxon>metagenomes</taxon>
        <taxon>ecological metagenomes</taxon>
    </lineage>
</organism>
<name>A0A0F8XEN4_9ZZZZ</name>
<comment type="caution">
    <text evidence="2">The sequence shown here is derived from an EMBL/GenBank/DDBJ whole genome shotgun (WGS) entry which is preliminary data.</text>
</comment>
<evidence type="ECO:0000313" key="2">
    <source>
        <dbReference type="EMBL" id="KKK67323.1"/>
    </source>
</evidence>
<feature type="compositionally biased region" description="Low complexity" evidence="1">
    <location>
        <begin position="27"/>
        <end position="45"/>
    </location>
</feature>
<evidence type="ECO:0000256" key="1">
    <source>
        <dbReference type="SAM" id="MobiDB-lite"/>
    </source>
</evidence>
<feature type="region of interest" description="Disordered" evidence="1">
    <location>
        <begin position="27"/>
        <end position="49"/>
    </location>
</feature>
<protein>
    <recommendedName>
        <fullName evidence="3">DUF1570 domain-containing protein</fullName>
    </recommendedName>
</protein>
<evidence type="ECO:0008006" key="3">
    <source>
        <dbReference type="Google" id="ProtNLM"/>
    </source>
</evidence>
<reference evidence="2" key="1">
    <citation type="journal article" date="2015" name="Nature">
        <title>Complex archaea that bridge the gap between prokaryotes and eukaryotes.</title>
        <authorList>
            <person name="Spang A."/>
            <person name="Saw J.H."/>
            <person name="Jorgensen S.L."/>
            <person name="Zaremba-Niedzwiedzka K."/>
            <person name="Martijn J."/>
            <person name="Lind A.E."/>
            <person name="van Eijk R."/>
            <person name="Schleper C."/>
            <person name="Guy L."/>
            <person name="Ettema T.J."/>
        </authorList>
    </citation>
    <scope>NUCLEOTIDE SEQUENCE</scope>
</reference>
<gene>
    <name evidence="2" type="ORF">LCGC14_2955220</name>
</gene>
<dbReference type="EMBL" id="LAZR01059670">
    <property type="protein sequence ID" value="KKK67323.1"/>
    <property type="molecule type" value="Genomic_DNA"/>
</dbReference>